<feature type="transmembrane region" description="Helical" evidence="2">
    <location>
        <begin position="12"/>
        <end position="31"/>
    </location>
</feature>
<dbReference type="AlphaFoldDB" id="A0A2S6NBE5"/>
<dbReference type="Proteomes" id="UP000239089">
    <property type="component" value="Unassembled WGS sequence"/>
</dbReference>
<organism evidence="3 4">
    <name type="scientific">Rhodoblastus sphagnicola</name>
    <dbReference type="NCBI Taxonomy" id="333368"/>
    <lineage>
        <taxon>Bacteria</taxon>
        <taxon>Pseudomonadati</taxon>
        <taxon>Pseudomonadota</taxon>
        <taxon>Alphaproteobacteria</taxon>
        <taxon>Hyphomicrobiales</taxon>
        <taxon>Rhodoblastaceae</taxon>
        <taxon>Rhodoblastus</taxon>
    </lineage>
</organism>
<keyword evidence="2" id="KW-1133">Transmembrane helix</keyword>
<accession>A0A2S6NBE5</accession>
<sequence length="66" mass="7297">MIDIFEYFDALILAVIFIVIGASVAVAYALGSRSMIGRNQLKPNCSTREEAKTERHDHAEAQESKA</sequence>
<evidence type="ECO:0000313" key="4">
    <source>
        <dbReference type="Proteomes" id="UP000239089"/>
    </source>
</evidence>
<protein>
    <submittedName>
        <fullName evidence="3">Uncharacterized protein</fullName>
    </submittedName>
</protein>
<evidence type="ECO:0000256" key="1">
    <source>
        <dbReference type="SAM" id="MobiDB-lite"/>
    </source>
</evidence>
<keyword evidence="2" id="KW-0812">Transmembrane</keyword>
<comment type="caution">
    <text evidence="3">The sequence shown here is derived from an EMBL/GenBank/DDBJ whole genome shotgun (WGS) entry which is preliminary data.</text>
</comment>
<gene>
    <name evidence="3" type="ORF">CCR94_07740</name>
</gene>
<reference evidence="3 4" key="1">
    <citation type="journal article" date="2018" name="Arch. Microbiol.">
        <title>New insights into the metabolic potential of the phototrophic purple bacterium Rhodopila globiformis DSM 161(T) from its draft genome sequence and evidence for a vanadium-dependent nitrogenase.</title>
        <authorList>
            <person name="Imhoff J.F."/>
            <person name="Rahn T."/>
            <person name="Kunzel S."/>
            <person name="Neulinger S.C."/>
        </authorList>
    </citation>
    <scope>NUCLEOTIDE SEQUENCE [LARGE SCALE GENOMIC DNA]</scope>
    <source>
        <strain evidence="3 4">DSM 16996</strain>
    </source>
</reference>
<dbReference type="RefSeq" id="WP_104507301.1">
    <property type="nucleotide sequence ID" value="NZ_JACIGC010000057.1"/>
</dbReference>
<evidence type="ECO:0000256" key="2">
    <source>
        <dbReference type="SAM" id="Phobius"/>
    </source>
</evidence>
<feature type="region of interest" description="Disordered" evidence="1">
    <location>
        <begin position="44"/>
        <end position="66"/>
    </location>
</feature>
<feature type="compositionally biased region" description="Basic and acidic residues" evidence="1">
    <location>
        <begin position="47"/>
        <end position="66"/>
    </location>
</feature>
<keyword evidence="4" id="KW-1185">Reference proteome</keyword>
<keyword evidence="2" id="KW-0472">Membrane</keyword>
<dbReference type="EMBL" id="NHSJ01000047">
    <property type="protein sequence ID" value="PPQ31938.1"/>
    <property type="molecule type" value="Genomic_DNA"/>
</dbReference>
<evidence type="ECO:0000313" key="3">
    <source>
        <dbReference type="EMBL" id="PPQ31938.1"/>
    </source>
</evidence>
<name>A0A2S6NBE5_9HYPH</name>
<proteinExistence type="predicted"/>